<name>A0A3S1B883_9BACI</name>
<protein>
    <recommendedName>
        <fullName evidence="3">YlbE-like protein</fullName>
    </recommendedName>
</protein>
<proteinExistence type="predicted"/>
<dbReference type="InterPro" id="IPR025613">
    <property type="entry name" value="YlbE"/>
</dbReference>
<dbReference type="AlphaFoldDB" id="A0A3S1B883"/>
<dbReference type="RefSeq" id="WP_126864351.1">
    <property type="nucleotide sequence ID" value="NZ_JAUSTX010000001.1"/>
</dbReference>
<dbReference type="OrthoDB" id="1646085at2"/>
<comment type="caution">
    <text evidence="1">The sequence shown here is derived from an EMBL/GenBank/DDBJ whole genome shotgun (WGS) entry which is preliminary data.</text>
</comment>
<evidence type="ECO:0000313" key="1">
    <source>
        <dbReference type="EMBL" id="RUQ30329.1"/>
    </source>
</evidence>
<sequence>MRQDVFELINGNQDLKMYIRLQPFWYRALMRNPHQLDKMETEAAYFFKKSIPHRVTKFSDGVQMTSMLLHMFEAMNTQS</sequence>
<dbReference type="Proteomes" id="UP000267430">
    <property type="component" value="Unassembled WGS sequence"/>
</dbReference>
<evidence type="ECO:0008006" key="3">
    <source>
        <dbReference type="Google" id="ProtNLM"/>
    </source>
</evidence>
<reference evidence="1 2" key="1">
    <citation type="submission" date="2018-12" db="EMBL/GenBank/DDBJ databases">
        <title>Bacillus chawlae sp. nov., Bacillus glennii sp. nov., and Bacillus saganii sp. nov. Isolated from the Vehicle Assembly Building at Kennedy Space Center where the Viking Spacecraft were Assembled.</title>
        <authorList>
            <person name="Seuylemezian A."/>
            <person name="Vaishampayan P."/>
        </authorList>
    </citation>
    <scope>NUCLEOTIDE SEQUENCE [LARGE SCALE GENOMIC DNA]</scope>
    <source>
        <strain evidence="1 2">L5</strain>
    </source>
</reference>
<gene>
    <name evidence="1" type="ORF">ELQ35_08295</name>
</gene>
<accession>A0A3S1B883</accession>
<keyword evidence="2" id="KW-1185">Reference proteome</keyword>
<organism evidence="1 2">
    <name type="scientific">Peribacillus cavernae</name>
    <dbReference type="NCBI Taxonomy" id="1674310"/>
    <lineage>
        <taxon>Bacteria</taxon>
        <taxon>Bacillati</taxon>
        <taxon>Bacillota</taxon>
        <taxon>Bacilli</taxon>
        <taxon>Bacillales</taxon>
        <taxon>Bacillaceae</taxon>
        <taxon>Peribacillus</taxon>
    </lineage>
</organism>
<evidence type="ECO:0000313" key="2">
    <source>
        <dbReference type="Proteomes" id="UP000267430"/>
    </source>
</evidence>
<dbReference type="EMBL" id="RYZZ01000007">
    <property type="protein sequence ID" value="RUQ30329.1"/>
    <property type="molecule type" value="Genomic_DNA"/>
</dbReference>
<dbReference type="Pfam" id="PF14003">
    <property type="entry name" value="YlbE"/>
    <property type="match status" value="1"/>
</dbReference>